<accession>A0A1V4HB36</accession>
<evidence type="ECO:0000313" key="1">
    <source>
        <dbReference type="EMBL" id="OPH49332.1"/>
    </source>
</evidence>
<comment type="caution">
    <text evidence="1">The sequence shown here is derived from an EMBL/GenBank/DDBJ whole genome shotgun (WGS) entry which is preliminary data.</text>
</comment>
<reference evidence="2" key="1">
    <citation type="submission" date="2016-07" db="EMBL/GenBank/DDBJ databases">
        <authorList>
            <person name="Florea S."/>
            <person name="Webb J.S."/>
            <person name="Jaromczyk J."/>
            <person name="Schardl C.L."/>
        </authorList>
    </citation>
    <scope>NUCLEOTIDE SEQUENCE [LARGE SCALE GENOMIC DNA]</scope>
    <source>
        <strain evidence="2">CY1</strain>
    </source>
</reference>
<organism evidence="1 2">
    <name type="scientific">Paenibacillus ferrarius</name>
    <dbReference type="NCBI Taxonomy" id="1469647"/>
    <lineage>
        <taxon>Bacteria</taxon>
        <taxon>Bacillati</taxon>
        <taxon>Bacillota</taxon>
        <taxon>Bacilli</taxon>
        <taxon>Bacillales</taxon>
        <taxon>Paenibacillaceae</taxon>
        <taxon>Paenibacillus</taxon>
    </lineage>
</organism>
<protein>
    <submittedName>
        <fullName evidence="1">Uncharacterized protein</fullName>
    </submittedName>
</protein>
<dbReference type="AlphaFoldDB" id="A0A1V4HB36"/>
<evidence type="ECO:0000313" key="2">
    <source>
        <dbReference type="Proteomes" id="UP000190626"/>
    </source>
</evidence>
<proteinExistence type="predicted"/>
<dbReference type="EMBL" id="MBTG01000039">
    <property type="protein sequence ID" value="OPH49332.1"/>
    <property type="molecule type" value="Genomic_DNA"/>
</dbReference>
<gene>
    <name evidence="1" type="ORF">BC351_37290</name>
</gene>
<keyword evidence="2" id="KW-1185">Reference proteome</keyword>
<sequence length="139" mass="16367">MEGEIINYSDFQLYAIRWKDFLTPKDKPLDQLVKMDHERIYTSALFFSLTSQELFQVVIDLSKRDKAVKNKLVDLYHALTSKDLPENVSPLAQNIKNLFFLPIVMDLLKNLSPSKTSKYMEKYISNLVFEYKLEHKDDN</sequence>
<name>A0A1V4HB36_9BACL</name>
<dbReference type="Proteomes" id="UP000190626">
    <property type="component" value="Unassembled WGS sequence"/>
</dbReference>